<evidence type="ECO:0000313" key="2">
    <source>
        <dbReference type="Proteomes" id="UP000663090"/>
    </source>
</evidence>
<sequence length="87" mass="10206">MTDEEKIKAMRLARAIASDISLYNEQKIIKGIEQDNLFEVLKEELEEGRELYKSRVSQEVYTTANFFERAVNDIVLRSKAHVKSKIW</sequence>
<protein>
    <submittedName>
        <fullName evidence="1">Uncharacterized protein</fullName>
    </submittedName>
</protein>
<accession>A0ABX7N9X6</accession>
<organism evidence="1 2">
    <name type="scientific">Myxococcus landrumensis</name>
    <dbReference type="NCBI Taxonomy" id="2813577"/>
    <lineage>
        <taxon>Bacteria</taxon>
        <taxon>Pseudomonadati</taxon>
        <taxon>Myxococcota</taxon>
        <taxon>Myxococcia</taxon>
        <taxon>Myxococcales</taxon>
        <taxon>Cystobacterineae</taxon>
        <taxon>Myxococcaceae</taxon>
        <taxon>Myxococcus</taxon>
    </lineage>
</organism>
<evidence type="ECO:0000313" key="1">
    <source>
        <dbReference type="EMBL" id="QSQ15223.1"/>
    </source>
</evidence>
<dbReference type="EMBL" id="CP071091">
    <property type="protein sequence ID" value="QSQ15223.1"/>
    <property type="molecule type" value="Genomic_DNA"/>
</dbReference>
<proteinExistence type="predicted"/>
<gene>
    <name evidence="1" type="ORF">JY572_03820</name>
</gene>
<name>A0ABX7N9X6_9BACT</name>
<dbReference type="RefSeq" id="WP_015350134.1">
    <property type="nucleotide sequence ID" value="NZ_CP071091.1"/>
</dbReference>
<reference evidence="1 2" key="1">
    <citation type="submission" date="2021-02" db="EMBL/GenBank/DDBJ databases">
        <title>De Novo genome assembly of isolated myxobacteria.</title>
        <authorList>
            <person name="Stevens D.C."/>
        </authorList>
    </citation>
    <scope>NUCLEOTIDE SEQUENCE [LARGE SCALE GENOMIC DNA]</scope>
    <source>
        <strain evidence="1 2">SCHIC003</strain>
    </source>
</reference>
<dbReference type="Proteomes" id="UP000663090">
    <property type="component" value="Chromosome"/>
</dbReference>
<keyword evidence="2" id="KW-1185">Reference proteome</keyword>